<dbReference type="InterPro" id="IPR001563">
    <property type="entry name" value="Peptidase_S10"/>
</dbReference>
<proteinExistence type="inferred from homology"/>
<accession>A0A9J6E609</accession>
<organism evidence="8 9">
    <name type="scientific">Rhipicephalus microplus</name>
    <name type="common">Cattle tick</name>
    <name type="synonym">Boophilus microplus</name>
    <dbReference type="NCBI Taxonomy" id="6941"/>
    <lineage>
        <taxon>Eukaryota</taxon>
        <taxon>Metazoa</taxon>
        <taxon>Ecdysozoa</taxon>
        <taxon>Arthropoda</taxon>
        <taxon>Chelicerata</taxon>
        <taxon>Arachnida</taxon>
        <taxon>Acari</taxon>
        <taxon>Parasitiformes</taxon>
        <taxon>Ixodida</taxon>
        <taxon>Ixodoidea</taxon>
        <taxon>Ixodidae</taxon>
        <taxon>Rhipicephalinae</taxon>
        <taxon>Rhipicephalus</taxon>
        <taxon>Boophilus</taxon>
    </lineage>
</organism>
<keyword evidence="2" id="KW-0121">Carboxypeptidase</keyword>
<comment type="similarity">
    <text evidence="1">Belongs to the peptidase S10 family.</text>
</comment>
<evidence type="ECO:0000256" key="5">
    <source>
        <dbReference type="ARBA" id="ARBA00022801"/>
    </source>
</evidence>
<evidence type="ECO:0000256" key="1">
    <source>
        <dbReference type="ARBA" id="ARBA00009431"/>
    </source>
</evidence>
<dbReference type="VEuPathDB" id="VectorBase:LOC119163221"/>
<dbReference type="PRINTS" id="PR00724">
    <property type="entry name" value="CRBOXYPTASEC"/>
</dbReference>
<keyword evidence="3" id="KW-0645">Protease</keyword>
<comment type="caution">
    <text evidence="8">The sequence shown here is derived from an EMBL/GenBank/DDBJ whole genome shotgun (WGS) entry which is preliminary data.</text>
</comment>
<dbReference type="EMBL" id="JABSTU010000005">
    <property type="protein sequence ID" value="KAH8029911.1"/>
    <property type="molecule type" value="Genomic_DNA"/>
</dbReference>
<dbReference type="PANTHER" id="PTHR11802">
    <property type="entry name" value="SERINE PROTEASE FAMILY S10 SERINE CARBOXYPEPTIDASE"/>
    <property type="match status" value="1"/>
</dbReference>
<evidence type="ECO:0000256" key="7">
    <source>
        <dbReference type="SAM" id="MobiDB-lite"/>
    </source>
</evidence>
<evidence type="ECO:0008006" key="10">
    <source>
        <dbReference type="Google" id="ProtNLM"/>
    </source>
</evidence>
<evidence type="ECO:0000256" key="6">
    <source>
        <dbReference type="ARBA" id="ARBA00023180"/>
    </source>
</evidence>
<keyword evidence="9" id="KW-1185">Reference proteome</keyword>
<evidence type="ECO:0000256" key="4">
    <source>
        <dbReference type="ARBA" id="ARBA00022729"/>
    </source>
</evidence>
<evidence type="ECO:0000313" key="8">
    <source>
        <dbReference type="EMBL" id="KAH8029911.1"/>
    </source>
</evidence>
<gene>
    <name evidence="8" type="ORF">HPB51_005213</name>
</gene>
<reference evidence="8" key="1">
    <citation type="journal article" date="2020" name="Cell">
        <title>Large-Scale Comparative Analyses of Tick Genomes Elucidate Their Genetic Diversity and Vector Capacities.</title>
        <authorList>
            <consortium name="Tick Genome and Microbiome Consortium (TIGMIC)"/>
            <person name="Jia N."/>
            <person name="Wang J."/>
            <person name="Shi W."/>
            <person name="Du L."/>
            <person name="Sun Y."/>
            <person name="Zhan W."/>
            <person name="Jiang J.F."/>
            <person name="Wang Q."/>
            <person name="Zhang B."/>
            <person name="Ji P."/>
            <person name="Bell-Sakyi L."/>
            <person name="Cui X.M."/>
            <person name="Yuan T.T."/>
            <person name="Jiang B.G."/>
            <person name="Yang W.F."/>
            <person name="Lam T.T."/>
            <person name="Chang Q.C."/>
            <person name="Ding S.J."/>
            <person name="Wang X.J."/>
            <person name="Zhu J.G."/>
            <person name="Ruan X.D."/>
            <person name="Zhao L."/>
            <person name="Wei J.T."/>
            <person name="Ye R.Z."/>
            <person name="Que T.C."/>
            <person name="Du C.H."/>
            <person name="Zhou Y.H."/>
            <person name="Cheng J.X."/>
            <person name="Dai P.F."/>
            <person name="Guo W.B."/>
            <person name="Han X.H."/>
            <person name="Huang E.J."/>
            <person name="Li L.F."/>
            <person name="Wei W."/>
            <person name="Gao Y.C."/>
            <person name="Liu J.Z."/>
            <person name="Shao H.Z."/>
            <person name="Wang X."/>
            <person name="Wang C.C."/>
            <person name="Yang T.C."/>
            <person name="Huo Q.B."/>
            <person name="Li W."/>
            <person name="Chen H.Y."/>
            <person name="Chen S.E."/>
            <person name="Zhou L.G."/>
            <person name="Ni X.B."/>
            <person name="Tian J.H."/>
            <person name="Sheng Y."/>
            <person name="Liu T."/>
            <person name="Pan Y.S."/>
            <person name="Xia L.Y."/>
            <person name="Li J."/>
            <person name="Zhao F."/>
            <person name="Cao W.C."/>
        </authorList>
    </citation>
    <scope>NUCLEOTIDE SEQUENCE</scope>
    <source>
        <strain evidence="8">Rmic-2018</strain>
    </source>
</reference>
<keyword evidence="4" id="KW-0732">Signal</keyword>
<dbReference type="Gene3D" id="3.40.50.1820">
    <property type="entry name" value="alpha/beta hydrolase"/>
    <property type="match status" value="1"/>
</dbReference>
<dbReference type="InterPro" id="IPR029058">
    <property type="entry name" value="AB_hydrolase_fold"/>
</dbReference>
<dbReference type="Pfam" id="PF00450">
    <property type="entry name" value="Peptidase_S10"/>
    <property type="match status" value="1"/>
</dbReference>
<feature type="region of interest" description="Disordered" evidence="7">
    <location>
        <begin position="26"/>
        <end position="45"/>
    </location>
</feature>
<feature type="compositionally biased region" description="Basic and acidic residues" evidence="7">
    <location>
        <begin position="27"/>
        <end position="45"/>
    </location>
</feature>
<dbReference type="PANTHER" id="PTHR11802:SF472">
    <property type="entry name" value="SERINE CARBOXYPEPTIDASE CPVL-RELATED"/>
    <property type="match status" value="1"/>
</dbReference>
<dbReference type="GO" id="GO:0006508">
    <property type="term" value="P:proteolysis"/>
    <property type="evidence" value="ECO:0007669"/>
    <property type="project" value="UniProtKB-KW"/>
</dbReference>
<evidence type="ECO:0000313" key="9">
    <source>
        <dbReference type="Proteomes" id="UP000821866"/>
    </source>
</evidence>
<dbReference type="GO" id="GO:0004185">
    <property type="term" value="F:serine-type carboxypeptidase activity"/>
    <property type="evidence" value="ECO:0007669"/>
    <property type="project" value="InterPro"/>
</dbReference>
<dbReference type="SUPFAM" id="SSF53474">
    <property type="entry name" value="alpha/beta-Hydrolases"/>
    <property type="match status" value="1"/>
</dbReference>
<evidence type="ECO:0000256" key="3">
    <source>
        <dbReference type="ARBA" id="ARBA00022670"/>
    </source>
</evidence>
<protein>
    <recommendedName>
        <fullName evidence="10">Serine carboxypeptidase</fullName>
    </recommendedName>
</protein>
<sequence>MWPTPPQLKQSGRLSAVRQVSVRRSCGCRDDSSRDEGHGKPEDDWSYRGWMDWRHGVSPCGGDQGTVAGGGSMKAERVESFEGRRRTSWDVVRGQDQLSRMLGGFRHGRLERQMPWQEPRTKPLLLWLQGGPGKSSLFGQFLENGPLGINASGALYYRHHTLVEQFHVIYLDQPVGSGFSFDKREEYPTTLDQASGHVMRFLRRFLRLFPEYRGRSFYIAGESYGARSAIGVAEKIMTRYPWELPLHLEGVMLGVGFIFPLLELINSTDYLYYTGLLDDHGRQLFAQRFDVIQNFVNEGNLRLAAGLLSQTVLNLRSGKNQSLYQKLTGFKHHSSVVRAQRPAEVAAYMSCANSEEFKNRIHVHPSRTLDGTRMKIAMNLAVGDFFENHTETLLAVINNRHVLLYTAQLDAVFPAVNIERCFKNLEWRGQSQFNKAERSLWYRNDNSSLELLGYEKRAGAVTFSTVLFGGHYVSFDRSSAISDLYKRFLESRAAGPPGESEQT</sequence>
<evidence type="ECO:0000256" key="2">
    <source>
        <dbReference type="ARBA" id="ARBA00022645"/>
    </source>
</evidence>
<keyword evidence="5" id="KW-0378">Hydrolase</keyword>
<name>A0A9J6E609_RHIMP</name>
<reference evidence="8" key="2">
    <citation type="submission" date="2021-09" db="EMBL/GenBank/DDBJ databases">
        <authorList>
            <person name="Jia N."/>
            <person name="Wang J."/>
            <person name="Shi W."/>
            <person name="Du L."/>
            <person name="Sun Y."/>
            <person name="Zhan W."/>
            <person name="Jiang J."/>
            <person name="Wang Q."/>
            <person name="Zhang B."/>
            <person name="Ji P."/>
            <person name="Sakyi L.B."/>
            <person name="Cui X."/>
            <person name="Yuan T."/>
            <person name="Jiang B."/>
            <person name="Yang W."/>
            <person name="Lam T.T.-Y."/>
            <person name="Chang Q."/>
            <person name="Ding S."/>
            <person name="Wang X."/>
            <person name="Zhu J."/>
            <person name="Ruan X."/>
            <person name="Zhao L."/>
            <person name="Wei J."/>
            <person name="Que T."/>
            <person name="Du C."/>
            <person name="Cheng J."/>
            <person name="Dai P."/>
            <person name="Han X."/>
            <person name="Huang E."/>
            <person name="Gao Y."/>
            <person name="Liu J."/>
            <person name="Shao H."/>
            <person name="Ye R."/>
            <person name="Li L."/>
            <person name="Wei W."/>
            <person name="Wang X."/>
            <person name="Wang C."/>
            <person name="Huo Q."/>
            <person name="Li W."/>
            <person name="Guo W."/>
            <person name="Chen H."/>
            <person name="Chen S."/>
            <person name="Zhou L."/>
            <person name="Zhou L."/>
            <person name="Ni X."/>
            <person name="Tian J."/>
            <person name="Zhou Y."/>
            <person name="Sheng Y."/>
            <person name="Liu T."/>
            <person name="Pan Y."/>
            <person name="Xia L."/>
            <person name="Li J."/>
            <person name="Zhao F."/>
            <person name="Cao W."/>
        </authorList>
    </citation>
    <scope>NUCLEOTIDE SEQUENCE</scope>
    <source>
        <strain evidence="8">Rmic-2018</strain>
        <tissue evidence="8">Larvae</tissue>
    </source>
</reference>
<keyword evidence="6" id="KW-0325">Glycoprotein</keyword>
<dbReference type="AlphaFoldDB" id="A0A9J6E609"/>
<dbReference type="Proteomes" id="UP000821866">
    <property type="component" value="Chromosome 3"/>
</dbReference>